<dbReference type="EMBL" id="BEZZ01246592">
    <property type="protein sequence ID" value="GCC48443.1"/>
    <property type="molecule type" value="Genomic_DNA"/>
</dbReference>
<comment type="caution">
    <text evidence="2">The sequence shown here is derived from an EMBL/GenBank/DDBJ whole genome shotgun (WGS) entry which is preliminary data.</text>
</comment>
<dbReference type="AlphaFoldDB" id="A0A401U0N3"/>
<keyword evidence="3" id="KW-1185">Reference proteome</keyword>
<evidence type="ECO:0000313" key="2">
    <source>
        <dbReference type="EMBL" id="GCC48443.1"/>
    </source>
</evidence>
<accession>A0A401U0N3</accession>
<dbReference type="Proteomes" id="UP000287033">
    <property type="component" value="Unassembled WGS sequence"/>
</dbReference>
<sequence length="130" mass="14223">MRRARRLDADQGVGRKADHDHGVLSAEGTVVEIERTGTADQLHGVGPEQAELIGQQFRHAAAAAKSRDPDPVCRVQRTRGVRNRIRGNSRKPCRFGFELVVNQFDVGIRPAAAAPGAAGERRALRRPSRL</sequence>
<feature type="compositionally biased region" description="Basic and acidic residues" evidence="1">
    <location>
        <begin position="1"/>
        <end position="22"/>
    </location>
</feature>
<protein>
    <submittedName>
        <fullName evidence="2">Uncharacterized protein</fullName>
    </submittedName>
</protein>
<evidence type="ECO:0000256" key="1">
    <source>
        <dbReference type="SAM" id="MobiDB-lite"/>
    </source>
</evidence>
<gene>
    <name evidence="2" type="ORF">chiPu_0032820</name>
</gene>
<feature type="region of interest" description="Disordered" evidence="1">
    <location>
        <begin position="1"/>
        <end position="23"/>
    </location>
</feature>
<evidence type="ECO:0000313" key="3">
    <source>
        <dbReference type="Proteomes" id="UP000287033"/>
    </source>
</evidence>
<organism evidence="2 3">
    <name type="scientific">Chiloscyllium punctatum</name>
    <name type="common">Brownbanded bambooshark</name>
    <name type="synonym">Hemiscyllium punctatum</name>
    <dbReference type="NCBI Taxonomy" id="137246"/>
    <lineage>
        <taxon>Eukaryota</taxon>
        <taxon>Metazoa</taxon>
        <taxon>Chordata</taxon>
        <taxon>Craniata</taxon>
        <taxon>Vertebrata</taxon>
        <taxon>Chondrichthyes</taxon>
        <taxon>Elasmobranchii</taxon>
        <taxon>Galeomorphii</taxon>
        <taxon>Galeoidea</taxon>
        <taxon>Orectolobiformes</taxon>
        <taxon>Hemiscylliidae</taxon>
        <taxon>Chiloscyllium</taxon>
    </lineage>
</organism>
<proteinExistence type="predicted"/>
<reference evidence="2 3" key="1">
    <citation type="journal article" date="2018" name="Nat. Ecol. Evol.">
        <title>Shark genomes provide insights into elasmobranch evolution and the origin of vertebrates.</title>
        <authorList>
            <person name="Hara Y"/>
            <person name="Yamaguchi K"/>
            <person name="Onimaru K"/>
            <person name="Kadota M"/>
            <person name="Koyanagi M"/>
            <person name="Keeley SD"/>
            <person name="Tatsumi K"/>
            <person name="Tanaka K"/>
            <person name="Motone F"/>
            <person name="Kageyama Y"/>
            <person name="Nozu R"/>
            <person name="Adachi N"/>
            <person name="Nishimura O"/>
            <person name="Nakagawa R"/>
            <person name="Tanegashima C"/>
            <person name="Kiyatake I"/>
            <person name="Matsumoto R"/>
            <person name="Murakumo K"/>
            <person name="Nishida K"/>
            <person name="Terakita A"/>
            <person name="Kuratani S"/>
            <person name="Sato K"/>
            <person name="Hyodo S Kuraku.S."/>
        </authorList>
    </citation>
    <scope>NUCLEOTIDE SEQUENCE [LARGE SCALE GENOMIC DNA]</scope>
</reference>
<feature type="non-terminal residue" evidence="2">
    <location>
        <position position="130"/>
    </location>
</feature>
<name>A0A401U0N3_CHIPU</name>